<proteinExistence type="predicted"/>
<accession>A0A426ZR33</accession>
<comment type="caution">
    <text evidence="2">The sequence shown here is derived from an EMBL/GenBank/DDBJ whole genome shotgun (WGS) entry which is preliminary data.</text>
</comment>
<reference evidence="2 3" key="1">
    <citation type="journal article" date="2014" name="Agronomy (Basel)">
        <title>A Draft Genome Sequence for Ensete ventricosum, the Drought-Tolerant Tree Against Hunger.</title>
        <authorList>
            <person name="Harrison J."/>
            <person name="Moore K.A."/>
            <person name="Paszkiewicz K."/>
            <person name="Jones T."/>
            <person name="Grant M."/>
            <person name="Ambacheew D."/>
            <person name="Muzemil S."/>
            <person name="Studholme D.J."/>
        </authorList>
    </citation>
    <scope>NUCLEOTIDE SEQUENCE [LARGE SCALE GENOMIC DNA]</scope>
</reference>
<evidence type="ECO:0000313" key="3">
    <source>
        <dbReference type="Proteomes" id="UP000287651"/>
    </source>
</evidence>
<feature type="region of interest" description="Disordered" evidence="1">
    <location>
        <begin position="18"/>
        <end position="44"/>
    </location>
</feature>
<gene>
    <name evidence="2" type="ORF">B296_00010158</name>
</gene>
<name>A0A426ZR33_ENSVE</name>
<organism evidence="2 3">
    <name type="scientific">Ensete ventricosum</name>
    <name type="common">Abyssinian banana</name>
    <name type="synonym">Musa ensete</name>
    <dbReference type="NCBI Taxonomy" id="4639"/>
    <lineage>
        <taxon>Eukaryota</taxon>
        <taxon>Viridiplantae</taxon>
        <taxon>Streptophyta</taxon>
        <taxon>Embryophyta</taxon>
        <taxon>Tracheophyta</taxon>
        <taxon>Spermatophyta</taxon>
        <taxon>Magnoliopsida</taxon>
        <taxon>Liliopsida</taxon>
        <taxon>Zingiberales</taxon>
        <taxon>Musaceae</taxon>
        <taxon>Ensete</taxon>
    </lineage>
</organism>
<feature type="compositionally biased region" description="Basic and acidic residues" evidence="1">
    <location>
        <begin position="28"/>
        <end position="38"/>
    </location>
</feature>
<dbReference type="EMBL" id="AMZH03005399">
    <property type="protein sequence ID" value="RRT66483.1"/>
    <property type="molecule type" value="Genomic_DNA"/>
</dbReference>
<dbReference type="Proteomes" id="UP000287651">
    <property type="component" value="Unassembled WGS sequence"/>
</dbReference>
<evidence type="ECO:0000256" key="1">
    <source>
        <dbReference type="SAM" id="MobiDB-lite"/>
    </source>
</evidence>
<dbReference type="AlphaFoldDB" id="A0A426ZR33"/>
<protein>
    <submittedName>
        <fullName evidence="2">Uncharacterized protein</fullName>
    </submittedName>
</protein>
<evidence type="ECO:0000313" key="2">
    <source>
        <dbReference type="EMBL" id="RRT66483.1"/>
    </source>
</evidence>
<sequence length="230" mass="25742">MSSLVDIWTFAFAKRREDKAGGGATAADPRRPRPRREEQEDVAGDKAAIQSVAFSEATIWMLMNRIAPSPGSNYADHKSSLRVRQVHTHLCGVVLWSLLLVSLVSSARGWTGEEEEPVHLLCSTWISRGVHGGDASWPKSSLLLCWVRIFVPNGADSPVEIQHTLLVLLVSRRGRLGSTGSTDRSKLTTQRDPLVRSSLVRWRHHEQESFVLRESVNRESRVEMPTATLW</sequence>